<keyword evidence="2" id="KW-0012">Acyltransferase</keyword>
<evidence type="ECO:0000259" key="1">
    <source>
        <dbReference type="PROSITE" id="PS51186"/>
    </source>
</evidence>
<dbReference type="PROSITE" id="PS51186">
    <property type="entry name" value="GNAT"/>
    <property type="match status" value="1"/>
</dbReference>
<sequence length="292" mass="31640">MPTWPWRTPLQTHPDVVVQDARSADVAELIAFAKQDPVDAALLGEHVEAMSSYGFYRDQLLCIREPQGLTGLCWTGGNLVPLRLSDVAVEAVADHVRRRSRRFSSVVGPAHDVMRLWEAMRGFAPTPRDIRPDQPSMVIDGDPLVAPDPGVSLTSVNDLDLLLPACVAMFTEEVGYSPLTAGGGYERRVRSLVQGGRSLSRIEEGPEGRRVVFKAELGTVALGVTQVQGVWVHPDLRGQGHAVAGMAAVVAYARAQVAPLVSLYVNSYNAPALAAYRKVGFREVGTFATILF</sequence>
<dbReference type="EMBL" id="JAGSHT010000007">
    <property type="protein sequence ID" value="MBZ2195952.1"/>
    <property type="molecule type" value="Genomic_DNA"/>
</dbReference>
<dbReference type="RefSeq" id="WP_223404370.1">
    <property type="nucleotide sequence ID" value="NZ_JAGSHT010000007.1"/>
</dbReference>
<dbReference type="InterPro" id="IPR000182">
    <property type="entry name" value="GNAT_dom"/>
</dbReference>
<dbReference type="PIRSF" id="PIRSF021603">
    <property type="entry name" value="UCP21603_acetyltransf"/>
    <property type="match status" value="1"/>
</dbReference>
<gene>
    <name evidence="2" type="ORF">KCQ71_07295</name>
</gene>
<proteinExistence type="predicted"/>
<dbReference type="InterPro" id="IPR016794">
    <property type="entry name" value="UCP21603_acetyltransf"/>
</dbReference>
<dbReference type="Gene3D" id="3.40.630.30">
    <property type="match status" value="1"/>
</dbReference>
<evidence type="ECO:0000313" key="3">
    <source>
        <dbReference type="Proteomes" id="UP000826651"/>
    </source>
</evidence>
<organism evidence="2 3">
    <name type="scientific">Occultella gossypii</name>
    <dbReference type="NCBI Taxonomy" id="2800820"/>
    <lineage>
        <taxon>Bacteria</taxon>
        <taxon>Bacillati</taxon>
        <taxon>Actinomycetota</taxon>
        <taxon>Actinomycetes</taxon>
        <taxon>Micrococcales</taxon>
        <taxon>Ruaniaceae</taxon>
        <taxon>Occultella</taxon>
    </lineage>
</organism>
<dbReference type="InterPro" id="IPR016181">
    <property type="entry name" value="Acyl_CoA_acyltransferase"/>
</dbReference>
<dbReference type="InterPro" id="IPR025289">
    <property type="entry name" value="DUF4081"/>
</dbReference>
<keyword evidence="2" id="KW-0808">Transferase</keyword>
<protein>
    <submittedName>
        <fullName evidence="2">GNAT family N-acetyltransferase</fullName>
        <ecNumber evidence="2">2.3.1.-</ecNumber>
    </submittedName>
</protein>
<dbReference type="Proteomes" id="UP000826651">
    <property type="component" value="Unassembled WGS sequence"/>
</dbReference>
<name>A0ABS7S6M9_9MICO</name>
<comment type="caution">
    <text evidence="2">The sequence shown here is derived from an EMBL/GenBank/DDBJ whole genome shotgun (WGS) entry which is preliminary data.</text>
</comment>
<dbReference type="EC" id="2.3.1.-" evidence="2"/>
<dbReference type="PANTHER" id="PTHR43072">
    <property type="entry name" value="N-ACETYLTRANSFERASE"/>
    <property type="match status" value="1"/>
</dbReference>
<dbReference type="Pfam" id="PF13312">
    <property type="entry name" value="DUF4081"/>
    <property type="match status" value="1"/>
</dbReference>
<dbReference type="Pfam" id="PF00583">
    <property type="entry name" value="Acetyltransf_1"/>
    <property type="match status" value="1"/>
</dbReference>
<accession>A0ABS7S6M9</accession>
<dbReference type="GO" id="GO:0016746">
    <property type="term" value="F:acyltransferase activity"/>
    <property type="evidence" value="ECO:0007669"/>
    <property type="project" value="UniProtKB-KW"/>
</dbReference>
<dbReference type="SUPFAM" id="SSF55729">
    <property type="entry name" value="Acyl-CoA N-acyltransferases (Nat)"/>
    <property type="match status" value="1"/>
</dbReference>
<keyword evidence="3" id="KW-1185">Reference proteome</keyword>
<dbReference type="PANTHER" id="PTHR43072:SF54">
    <property type="entry name" value="GCN5-RELATED N-ACETYLTRANSFERASE"/>
    <property type="match status" value="1"/>
</dbReference>
<feature type="domain" description="N-acetyltransferase" evidence="1">
    <location>
        <begin position="171"/>
        <end position="292"/>
    </location>
</feature>
<evidence type="ECO:0000313" key="2">
    <source>
        <dbReference type="EMBL" id="MBZ2195952.1"/>
    </source>
</evidence>
<reference evidence="2 3" key="1">
    <citation type="submission" date="2021-04" db="EMBL/GenBank/DDBJ databases">
        <title>Ruania sp. nov., isolated from sandy soil of mangrove forest.</title>
        <authorList>
            <person name="Ge X."/>
            <person name="Huang R."/>
            <person name="Liu W."/>
        </authorList>
    </citation>
    <scope>NUCLEOTIDE SEQUENCE [LARGE SCALE GENOMIC DNA]</scope>
    <source>
        <strain evidence="2 3">N2-46</strain>
    </source>
</reference>